<protein>
    <recommendedName>
        <fullName evidence="6">Timeless N-terminal domain-containing protein</fullName>
    </recommendedName>
</protein>
<evidence type="ECO:0000259" key="6">
    <source>
        <dbReference type="Pfam" id="PF04821"/>
    </source>
</evidence>
<proteinExistence type="predicted"/>
<feature type="region of interest" description="Disordered" evidence="5">
    <location>
        <begin position="921"/>
        <end position="985"/>
    </location>
</feature>
<feature type="region of interest" description="Disordered" evidence="5">
    <location>
        <begin position="1006"/>
        <end position="1168"/>
    </location>
</feature>
<feature type="compositionally biased region" description="Basic residues" evidence="5">
    <location>
        <begin position="577"/>
        <end position="587"/>
    </location>
</feature>
<feature type="domain" description="Timeless N-terminal" evidence="6">
    <location>
        <begin position="43"/>
        <end position="310"/>
    </location>
</feature>
<sequence>MNREDAIEVSSGDEENDYTARRAILEPAIRSVVDALGGDEGGVYRLGDECYGCLKDLKKFWRKDDTDDERTVARIFWEARLLPNDLIHILLETAGNGHFEDKRAIACADLMTAMTWPIDLAEELQEIDEMEEKTDYTQLLQSHLAYKAALLKPGVMQALFGIMLACLAKDPKKERTDRDIQVMNVVLYLIRNLAFIKDLPANMHLSADQAEYSSMQTRLIKTLSETNTLDLLLTIASNSPGDAMFNSWNTLVLEIFYLLFRGVKPSSLVMDQIKQPAKDLQRLLAVEDSRKRNISRNASSRHSRFGTTIAIMSNPKKQANNAEDAGAPGAGESSGSSQSFVLHRQRAIHRDAGSILDMSSAKRAKIQKNKKIDELGREDNLSLEARITLQGLAKSFLEACFNPFLSSLLKDIKAERPKITEKDNLRLLYLTKWFLEFFGRQRAHDKERVWEYGLVAEVTDRSWIVWVLRRMREAVEDKPKLRTELQAGIECLTQLVLLIDAMAACTADASMAEAAQVLQQQIVYNGEILDISLESMRTYKEGTQSLTYLDSSVHLAYALLKMLEKWSKRSGEVYVRKKTKKKARPRRNHDTEAGPVPDVEEEEPEEHSEEEIIHEQMFTFDSFEARFAHPDVAQTLLTYLSRYQEFTSSENMRRVVNLIHRQAVRAKAEGLFFQVSTLDLFKTILSNEKSLPKEQPYKDLVSLINFILRQFFKAVEPDSFLLVQAFFPKNRGQWKHFSSWEPEEKPSRRGRAAEDNRFPPDVQVKKGFKWSEQLAIAIAVLKEEGKMSLIDWVKQILTMVIGIRQRIIEDTDGTSSQSNALDNIESLTDEQIKEKATAQGPSSEAVNKFTDYMIPYISDEQANAATKDPHLKLLFRLVQFFILDEDAEELEWYVPAAIPPSEMQRSLNVINQFLENPLNLDGKKGSELLQKKRKRRRRRRSPSNSADDEALQDDEPKKRKKKEKKKKEEKKYKSAQFIEDSDADEEDMAAFFAKEKALRERTALAAAATGKIATMKPTGTKKRRKKNQENGAGQRKRKKANAAEISDSPPAEINSGDVLAVDSSSDDDHFDAFASPRPPNWKDKASPQAEQPNGRPRPRPKPRRRDSSPETSEPVTSPPLSEPVSRSSSALPTRSLSPIEVSSDEDVIVRREKPATKRKPVVFSDDDE</sequence>
<evidence type="ECO:0000313" key="7">
    <source>
        <dbReference type="EMBL" id="CAL1710037.1"/>
    </source>
</evidence>
<name>A0ABP1DTA8_9APHY</name>
<feature type="compositionally biased region" description="Acidic residues" evidence="5">
    <location>
        <begin position="598"/>
        <end position="609"/>
    </location>
</feature>
<feature type="region of interest" description="Disordered" evidence="5">
    <location>
        <begin position="577"/>
        <end position="610"/>
    </location>
</feature>
<evidence type="ECO:0000256" key="1">
    <source>
        <dbReference type="ARBA" id="ARBA00004123"/>
    </source>
</evidence>
<keyword evidence="2" id="KW-0236">DNA replication inhibitor</keyword>
<accession>A0ABP1DTA8</accession>
<dbReference type="PANTHER" id="PTHR22940">
    <property type="entry name" value="TIMEOUT/TIMELESS-2"/>
    <property type="match status" value="1"/>
</dbReference>
<feature type="compositionally biased region" description="Basic and acidic residues" evidence="5">
    <location>
        <begin position="921"/>
        <end position="930"/>
    </location>
</feature>
<dbReference type="InterPro" id="IPR044998">
    <property type="entry name" value="Timeless"/>
</dbReference>
<evidence type="ECO:0000256" key="4">
    <source>
        <dbReference type="ARBA" id="ARBA00023306"/>
    </source>
</evidence>
<evidence type="ECO:0000256" key="5">
    <source>
        <dbReference type="SAM" id="MobiDB-lite"/>
    </source>
</evidence>
<dbReference type="InterPro" id="IPR006906">
    <property type="entry name" value="Timeless_N"/>
</dbReference>
<dbReference type="PANTHER" id="PTHR22940:SF4">
    <property type="entry name" value="PROTEIN TIMELESS HOMOLOG"/>
    <property type="match status" value="1"/>
</dbReference>
<dbReference type="Proteomes" id="UP001497453">
    <property type="component" value="Chromosome 5"/>
</dbReference>
<keyword evidence="8" id="KW-1185">Reference proteome</keyword>
<feature type="region of interest" description="Disordered" evidence="5">
    <location>
        <begin position="738"/>
        <end position="758"/>
    </location>
</feature>
<evidence type="ECO:0000256" key="3">
    <source>
        <dbReference type="ARBA" id="ARBA00023242"/>
    </source>
</evidence>
<feature type="compositionally biased region" description="Basic residues" evidence="5">
    <location>
        <begin position="958"/>
        <end position="968"/>
    </location>
</feature>
<organism evidence="7 8">
    <name type="scientific">Somion occarium</name>
    <dbReference type="NCBI Taxonomy" id="3059160"/>
    <lineage>
        <taxon>Eukaryota</taxon>
        <taxon>Fungi</taxon>
        <taxon>Dikarya</taxon>
        <taxon>Basidiomycota</taxon>
        <taxon>Agaricomycotina</taxon>
        <taxon>Agaricomycetes</taxon>
        <taxon>Polyporales</taxon>
        <taxon>Cerrenaceae</taxon>
        <taxon>Somion</taxon>
    </lineage>
</organism>
<gene>
    <name evidence="7" type="ORF">GFSPODELE1_LOCUS7625</name>
</gene>
<dbReference type="EMBL" id="OZ037948">
    <property type="protein sequence ID" value="CAL1710037.1"/>
    <property type="molecule type" value="Genomic_DNA"/>
</dbReference>
<feature type="compositionally biased region" description="Basic residues" evidence="5">
    <location>
        <begin position="931"/>
        <end position="941"/>
    </location>
</feature>
<feature type="compositionally biased region" description="Basic and acidic residues" evidence="5">
    <location>
        <begin position="742"/>
        <end position="758"/>
    </location>
</feature>
<keyword evidence="3" id="KW-0539">Nucleus</keyword>
<evidence type="ECO:0000256" key="2">
    <source>
        <dbReference type="ARBA" id="ARBA00022880"/>
    </source>
</evidence>
<comment type="subcellular location">
    <subcellularLocation>
        <location evidence="1">Nucleus</location>
    </subcellularLocation>
</comment>
<dbReference type="Pfam" id="PF04821">
    <property type="entry name" value="TIMELESS"/>
    <property type="match status" value="1"/>
</dbReference>
<keyword evidence="4" id="KW-0131">Cell cycle</keyword>
<evidence type="ECO:0000313" key="8">
    <source>
        <dbReference type="Proteomes" id="UP001497453"/>
    </source>
</evidence>
<feature type="compositionally biased region" description="Polar residues" evidence="5">
    <location>
        <begin position="1126"/>
        <end position="1136"/>
    </location>
</feature>
<reference evidence="8" key="1">
    <citation type="submission" date="2024-04" db="EMBL/GenBank/DDBJ databases">
        <authorList>
            <person name="Shaw F."/>
            <person name="Minotto A."/>
        </authorList>
    </citation>
    <scope>NUCLEOTIDE SEQUENCE [LARGE SCALE GENOMIC DNA]</scope>
</reference>